<accession>A0ABQ6JJY6</accession>
<feature type="compositionally biased region" description="Basic and acidic residues" evidence="1">
    <location>
        <begin position="107"/>
        <end position="119"/>
    </location>
</feature>
<feature type="compositionally biased region" description="Basic residues" evidence="1">
    <location>
        <begin position="129"/>
        <end position="143"/>
    </location>
</feature>
<evidence type="ECO:0000313" key="3">
    <source>
        <dbReference type="Proteomes" id="UP001157017"/>
    </source>
</evidence>
<evidence type="ECO:0000313" key="2">
    <source>
        <dbReference type="EMBL" id="GMA87115.1"/>
    </source>
</evidence>
<proteinExistence type="predicted"/>
<evidence type="ECO:0000256" key="1">
    <source>
        <dbReference type="SAM" id="MobiDB-lite"/>
    </source>
</evidence>
<keyword evidence="3" id="KW-1185">Reference proteome</keyword>
<feature type="region of interest" description="Disordered" evidence="1">
    <location>
        <begin position="79"/>
        <end position="143"/>
    </location>
</feature>
<reference evidence="3" key="1">
    <citation type="journal article" date="2019" name="Int. J. Syst. Evol. Microbiol.">
        <title>The Global Catalogue of Microorganisms (GCM) 10K type strain sequencing project: providing services to taxonomists for standard genome sequencing and annotation.</title>
        <authorList>
            <consortium name="The Broad Institute Genomics Platform"/>
            <consortium name="The Broad Institute Genome Sequencing Center for Infectious Disease"/>
            <person name="Wu L."/>
            <person name="Ma J."/>
        </authorList>
    </citation>
    <scope>NUCLEOTIDE SEQUENCE [LARGE SCALE GENOMIC DNA]</scope>
    <source>
        <strain evidence="3">NBRC 108730</strain>
    </source>
</reference>
<organism evidence="2 3">
    <name type="scientific">Angustibacter aerolatus</name>
    <dbReference type="NCBI Taxonomy" id="1162965"/>
    <lineage>
        <taxon>Bacteria</taxon>
        <taxon>Bacillati</taxon>
        <taxon>Actinomycetota</taxon>
        <taxon>Actinomycetes</taxon>
        <taxon>Kineosporiales</taxon>
        <taxon>Kineosporiaceae</taxon>
    </lineage>
</organism>
<gene>
    <name evidence="2" type="ORF">GCM10025868_23650</name>
</gene>
<sequence length="143" mass="14808">MRWAAAVEARVEGVVDHHGLDEVRRRHAGAFGHQRAAGPAIDAASGHGAVATTARSASGVLTGLERPRLTIGDRHLGTVGTHLRSVPQAAGAAAGRGGGGRRRAGRHRVDVVVAVDRRAGPAGDGGTVRRGRRRRAPPRVRVG</sequence>
<name>A0ABQ6JJY6_9ACTN</name>
<dbReference type="Proteomes" id="UP001157017">
    <property type="component" value="Unassembled WGS sequence"/>
</dbReference>
<protein>
    <submittedName>
        <fullName evidence="2">Uncharacterized protein</fullName>
    </submittedName>
</protein>
<dbReference type="EMBL" id="BSUZ01000001">
    <property type="protein sequence ID" value="GMA87115.1"/>
    <property type="molecule type" value="Genomic_DNA"/>
</dbReference>
<comment type="caution">
    <text evidence="2">The sequence shown here is derived from an EMBL/GenBank/DDBJ whole genome shotgun (WGS) entry which is preliminary data.</text>
</comment>